<keyword evidence="2" id="KW-1185">Reference proteome</keyword>
<dbReference type="RefSeq" id="WP_106139508.1">
    <property type="nucleotide sequence ID" value="NZ_PVTE01000018.1"/>
</dbReference>
<comment type="caution">
    <text evidence="1">The sequence shown here is derived from an EMBL/GenBank/DDBJ whole genome shotgun (WGS) entry which is preliminary data.</text>
</comment>
<name>A0A2T0SLD1_9BACT</name>
<dbReference type="AlphaFoldDB" id="A0A2T0SLD1"/>
<protein>
    <submittedName>
        <fullName evidence="1">Uncharacterized protein</fullName>
    </submittedName>
</protein>
<gene>
    <name evidence="1" type="ORF">CLV58_11893</name>
</gene>
<dbReference type="Proteomes" id="UP000238375">
    <property type="component" value="Unassembled WGS sequence"/>
</dbReference>
<proteinExistence type="predicted"/>
<sequence>MQASSTSLTPGRYQYTYPSFVDRPQYITVHFLTPDGQQAFVSYPKHPNHKAAQLIPVRWFASVVLVRLVDQDLLMHLIETFLTGWSVEPRVIKSLPTVKLQAVSVPAERLVA</sequence>
<evidence type="ECO:0000313" key="1">
    <source>
        <dbReference type="EMBL" id="PRY34221.1"/>
    </source>
</evidence>
<dbReference type="OrthoDB" id="965428at2"/>
<dbReference type="EMBL" id="PVTE01000018">
    <property type="protein sequence ID" value="PRY34221.1"/>
    <property type="molecule type" value="Genomic_DNA"/>
</dbReference>
<reference evidence="1 2" key="1">
    <citation type="submission" date="2018-03" db="EMBL/GenBank/DDBJ databases">
        <title>Genomic Encyclopedia of Archaeal and Bacterial Type Strains, Phase II (KMG-II): from individual species to whole genera.</title>
        <authorList>
            <person name="Goeker M."/>
        </authorList>
    </citation>
    <scope>NUCLEOTIDE SEQUENCE [LARGE SCALE GENOMIC DNA]</scope>
    <source>
        <strain evidence="1 2">DSM 28354</strain>
    </source>
</reference>
<organism evidence="1 2">
    <name type="scientific">Spirosoma oryzae</name>
    <dbReference type="NCBI Taxonomy" id="1469603"/>
    <lineage>
        <taxon>Bacteria</taxon>
        <taxon>Pseudomonadati</taxon>
        <taxon>Bacteroidota</taxon>
        <taxon>Cytophagia</taxon>
        <taxon>Cytophagales</taxon>
        <taxon>Cytophagaceae</taxon>
        <taxon>Spirosoma</taxon>
    </lineage>
</organism>
<accession>A0A2T0SLD1</accession>
<evidence type="ECO:0000313" key="2">
    <source>
        <dbReference type="Proteomes" id="UP000238375"/>
    </source>
</evidence>